<evidence type="ECO:0000313" key="3">
    <source>
        <dbReference type="Proteomes" id="UP000231214"/>
    </source>
</evidence>
<evidence type="ECO:0000256" key="1">
    <source>
        <dbReference type="SAM" id="MobiDB-lite"/>
    </source>
</evidence>
<feature type="region of interest" description="Disordered" evidence="1">
    <location>
        <begin position="815"/>
        <end position="849"/>
    </location>
</feature>
<reference evidence="3" key="1">
    <citation type="submission" date="2017-09" db="EMBL/GenBank/DDBJ databases">
        <title>Depth-based differentiation of microbial function through sediment-hosted aquifers and enrichment of novel symbionts in the deep terrestrial subsurface.</title>
        <authorList>
            <person name="Probst A.J."/>
            <person name="Ladd B."/>
            <person name="Jarett J.K."/>
            <person name="Geller-Mcgrath D.E."/>
            <person name="Sieber C.M.K."/>
            <person name="Emerson J.B."/>
            <person name="Anantharaman K."/>
            <person name="Thomas B.C."/>
            <person name="Malmstrom R."/>
            <person name="Stieglmeier M."/>
            <person name="Klingl A."/>
            <person name="Woyke T."/>
            <person name="Ryan C.M."/>
            <person name="Banfield J.F."/>
        </authorList>
    </citation>
    <scope>NUCLEOTIDE SEQUENCE [LARGE SCALE GENOMIC DNA]</scope>
</reference>
<accession>A0A2M6XBJ0</accession>
<gene>
    <name evidence="2" type="ORF">COT66_00150</name>
</gene>
<protein>
    <submittedName>
        <fullName evidence="2">Uncharacterized protein</fullName>
    </submittedName>
</protein>
<dbReference type="EMBL" id="PEZK01000004">
    <property type="protein sequence ID" value="PIU02432.1"/>
    <property type="molecule type" value="Genomic_DNA"/>
</dbReference>
<feature type="region of interest" description="Disordered" evidence="1">
    <location>
        <begin position="905"/>
        <end position="933"/>
    </location>
</feature>
<dbReference type="AlphaFoldDB" id="A0A2M6XBJ0"/>
<comment type="caution">
    <text evidence="2">The sequence shown here is derived from an EMBL/GenBank/DDBJ whole genome shotgun (WGS) entry which is preliminary data.</text>
</comment>
<proteinExistence type="predicted"/>
<dbReference type="Proteomes" id="UP000231214">
    <property type="component" value="Unassembled WGS sequence"/>
</dbReference>
<feature type="compositionally biased region" description="Low complexity" evidence="1">
    <location>
        <begin position="817"/>
        <end position="842"/>
    </location>
</feature>
<name>A0A2M6XBJ0_9BACT</name>
<organism evidence="2 3">
    <name type="scientific">Candidatus Shapirobacteria bacterium CG09_land_8_20_14_0_10_49_15</name>
    <dbReference type="NCBI Taxonomy" id="1974482"/>
    <lineage>
        <taxon>Bacteria</taxon>
        <taxon>Candidatus Shapironibacteriota</taxon>
    </lineage>
</organism>
<sequence length="1058" mass="118995">MRRLKLPAWFFALMVAFLPVAVWAITNQRQEIRKEAANLSETSLNQQKMLDSWADEVYRIYQNTDFANLIGELKANTAPTHQKTMIARGLADQAMMHFYFYQRDGREADLSKLKKLVKTITAEYRSWGKVWLSPVTMNQLTFSVWGSWNLLEEADKKSFAEILAEEANFWTWVLEEIKANPEGKTIPESAGRRAGQNNLSLITSRLDSDDHLEDTRAEENGATAQFLATAYNMFPEHPNASSWNQAAKCFAFHTFSQNETTCGITTRTIGDDFVLGNHNLWPSPMYTLAGVTPLQQGEFSYLLAGKAVPEEFYHHLTSGLRSEVWQQNLTACGFNQAGNFEITARCHASKDWGDKNFLIGTIMVAHWAKISGQPTIKTEAETLLQTMLDYFYANYRGRIWAPSAKPIPVLLGDSTHWWKNLEVHVQESAKFFATSHFQETNFRSHYFPFPLTPSSPTPTEITPVNPSATIDTLLYFLPSDGHEVELCHDNGQGGCDETRGIGEYLTNFKLGQGFFKAKWRSPQYYEYYTWDDNYIYLKYDSTWGEDNYFSCASGGKGTNYSFTNGKWAKRQMKIGETLVVADNDILIYKNDCSFCAQQKSTYSNTLEAHYPQFDLGGKLGIQDVIVLRFDMPNSYEKFFLAKGWGHVRWQSFQGHYPNGTLQYDILLNGKSGKTPVFREQKCGDFSKYCLVEKVNDHQVTVSGKANKNQAPENIRLWLENSNRSKINNSGLATSTERVYEENRYYYLLLSMPANGQSQTIALSDLPDDNYFVHCDLATEPAKCSGNPFCAHEGGQDNCDGWISCSNQDNINFSINQPTTSPAPTTAIPTNSPTPTVPRATATPTPPPSVCDSTPRLCYFGQKQCEWYNRDKNKAEFACVQKLIDCGESGQFWNWAYCPSTATTPTTAPAASPTTGPTLIPQPTSPSSPTGCEPSPRLCSFGETQCVRDHAGQSGGQCRLNPDCGTIDTTHLDSETNYWKWSYCYSQPILLPTPTPTPPPSTSEGCEPSPRLCSFGKTQCVRDHASQSGGQCRLNEACGEINQTDLNSPTNYWKWSYCY</sequence>
<feature type="compositionally biased region" description="Low complexity" evidence="1">
    <location>
        <begin position="905"/>
        <end position="917"/>
    </location>
</feature>
<feature type="compositionally biased region" description="Polar residues" evidence="1">
    <location>
        <begin position="920"/>
        <end position="929"/>
    </location>
</feature>
<evidence type="ECO:0000313" key="2">
    <source>
        <dbReference type="EMBL" id="PIU02432.1"/>
    </source>
</evidence>